<protein>
    <submittedName>
        <fullName evidence="1">Uncharacterized protein</fullName>
    </submittedName>
</protein>
<organism evidence="1 2">
    <name type="scientific">Pisolithus microcarpus 441</name>
    <dbReference type="NCBI Taxonomy" id="765257"/>
    <lineage>
        <taxon>Eukaryota</taxon>
        <taxon>Fungi</taxon>
        <taxon>Dikarya</taxon>
        <taxon>Basidiomycota</taxon>
        <taxon>Agaricomycotina</taxon>
        <taxon>Agaricomycetes</taxon>
        <taxon>Agaricomycetidae</taxon>
        <taxon>Boletales</taxon>
        <taxon>Sclerodermatineae</taxon>
        <taxon>Pisolithaceae</taxon>
        <taxon>Pisolithus</taxon>
    </lineage>
</organism>
<keyword evidence="2" id="KW-1185">Reference proteome</keyword>
<evidence type="ECO:0000313" key="2">
    <source>
        <dbReference type="Proteomes" id="UP000054018"/>
    </source>
</evidence>
<reference evidence="2" key="2">
    <citation type="submission" date="2015-01" db="EMBL/GenBank/DDBJ databases">
        <title>Evolutionary Origins and Diversification of the Mycorrhizal Mutualists.</title>
        <authorList>
            <consortium name="DOE Joint Genome Institute"/>
            <consortium name="Mycorrhizal Genomics Consortium"/>
            <person name="Kohler A."/>
            <person name="Kuo A."/>
            <person name="Nagy L.G."/>
            <person name="Floudas D."/>
            <person name="Copeland A."/>
            <person name="Barry K.W."/>
            <person name="Cichocki N."/>
            <person name="Veneault-Fourrey C."/>
            <person name="LaButti K."/>
            <person name="Lindquist E.A."/>
            <person name="Lipzen A."/>
            <person name="Lundell T."/>
            <person name="Morin E."/>
            <person name="Murat C."/>
            <person name="Riley R."/>
            <person name="Ohm R."/>
            <person name="Sun H."/>
            <person name="Tunlid A."/>
            <person name="Henrissat B."/>
            <person name="Grigoriev I.V."/>
            <person name="Hibbett D.S."/>
            <person name="Martin F."/>
        </authorList>
    </citation>
    <scope>NUCLEOTIDE SEQUENCE [LARGE SCALE GENOMIC DNA]</scope>
    <source>
        <strain evidence="2">441</strain>
    </source>
</reference>
<name>A0A0C9XTI3_9AGAM</name>
<dbReference type="Proteomes" id="UP000054018">
    <property type="component" value="Unassembled WGS sequence"/>
</dbReference>
<sequence length="66" mass="7315">MSPTPYSKVIQTSPLPPTCYALPRCHLHAQCYCLLHVAWFRGGYPPMSTPDRSSQALNSTPSTTFC</sequence>
<evidence type="ECO:0000313" key="1">
    <source>
        <dbReference type="EMBL" id="KIK15675.1"/>
    </source>
</evidence>
<dbReference type="AlphaFoldDB" id="A0A0C9XTI3"/>
<reference evidence="1 2" key="1">
    <citation type="submission" date="2014-04" db="EMBL/GenBank/DDBJ databases">
        <authorList>
            <consortium name="DOE Joint Genome Institute"/>
            <person name="Kuo A."/>
            <person name="Kohler A."/>
            <person name="Costa M.D."/>
            <person name="Nagy L.G."/>
            <person name="Floudas D."/>
            <person name="Copeland A."/>
            <person name="Barry K.W."/>
            <person name="Cichocki N."/>
            <person name="Veneault-Fourrey C."/>
            <person name="LaButti K."/>
            <person name="Lindquist E.A."/>
            <person name="Lipzen A."/>
            <person name="Lundell T."/>
            <person name="Morin E."/>
            <person name="Murat C."/>
            <person name="Sun H."/>
            <person name="Tunlid A."/>
            <person name="Henrissat B."/>
            <person name="Grigoriev I.V."/>
            <person name="Hibbett D.S."/>
            <person name="Martin F."/>
            <person name="Nordberg H.P."/>
            <person name="Cantor M.N."/>
            <person name="Hua S.X."/>
        </authorList>
    </citation>
    <scope>NUCLEOTIDE SEQUENCE [LARGE SCALE GENOMIC DNA]</scope>
    <source>
        <strain evidence="1 2">441</strain>
    </source>
</reference>
<proteinExistence type="predicted"/>
<dbReference type="HOGENOM" id="CLU_2832128_0_0_1"/>
<gene>
    <name evidence="1" type="ORF">PISMIDRAFT_687032</name>
</gene>
<dbReference type="EMBL" id="KN833880">
    <property type="protein sequence ID" value="KIK15675.1"/>
    <property type="molecule type" value="Genomic_DNA"/>
</dbReference>
<accession>A0A0C9XTI3</accession>